<name>A0A7W8B1U3_STRST</name>
<organism evidence="3 4">
    <name type="scientific">Streptomyces spectabilis</name>
    <dbReference type="NCBI Taxonomy" id="68270"/>
    <lineage>
        <taxon>Bacteria</taxon>
        <taxon>Bacillati</taxon>
        <taxon>Actinomycetota</taxon>
        <taxon>Actinomycetes</taxon>
        <taxon>Kitasatosporales</taxon>
        <taxon>Streptomycetaceae</taxon>
        <taxon>Streptomyces</taxon>
    </lineage>
</organism>
<reference evidence="3 4" key="1">
    <citation type="submission" date="2020-08" db="EMBL/GenBank/DDBJ databases">
        <title>Genomic Encyclopedia of Type Strains, Phase III (KMG-III): the genomes of soil and plant-associated and newly described type strains.</title>
        <authorList>
            <person name="Whitman W."/>
        </authorList>
    </citation>
    <scope>NUCLEOTIDE SEQUENCE [LARGE SCALE GENOMIC DNA]</scope>
    <source>
        <strain evidence="3 4">CECT 3146</strain>
    </source>
</reference>
<evidence type="ECO:0000313" key="4">
    <source>
        <dbReference type="Proteomes" id="UP000549009"/>
    </source>
</evidence>
<proteinExistence type="predicted"/>
<comment type="caution">
    <text evidence="3">The sequence shown here is derived from an EMBL/GenBank/DDBJ whole genome shotgun (WGS) entry which is preliminary data.</text>
</comment>
<feature type="transmembrane region" description="Helical" evidence="2">
    <location>
        <begin position="35"/>
        <end position="57"/>
    </location>
</feature>
<protein>
    <submittedName>
        <fullName evidence="3">Uncharacterized protein</fullName>
    </submittedName>
</protein>
<gene>
    <name evidence="3" type="ORF">FHS40_007911</name>
</gene>
<feature type="region of interest" description="Disordered" evidence="1">
    <location>
        <begin position="63"/>
        <end position="94"/>
    </location>
</feature>
<sequence length="94" mass="9611">MLRHEFQPGRLVAGFFVAVAGLVYAGDAGGLWDTPWFVIIPIVTGGLCLAGAAATVAHGIRKRRGPRVGGRADGPRTVDPGGTRASEAGESGRG</sequence>
<dbReference type="EMBL" id="JACHJD010000020">
    <property type="protein sequence ID" value="MBB5108789.1"/>
    <property type="molecule type" value="Genomic_DNA"/>
</dbReference>
<dbReference type="Proteomes" id="UP000549009">
    <property type="component" value="Unassembled WGS sequence"/>
</dbReference>
<keyword evidence="2" id="KW-0812">Transmembrane</keyword>
<accession>A0A7W8B1U3</accession>
<evidence type="ECO:0000313" key="3">
    <source>
        <dbReference type="EMBL" id="MBB5108789.1"/>
    </source>
</evidence>
<keyword evidence="2" id="KW-1133">Transmembrane helix</keyword>
<evidence type="ECO:0000256" key="1">
    <source>
        <dbReference type="SAM" id="MobiDB-lite"/>
    </source>
</evidence>
<dbReference type="AlphaFoldDB" id="A0A7W8B1U3"/>
<evidence type="ECO:0000256" key="2">
    <source>
        <dbReference type="SAM" id="Phobius"/>
    </source>
</evidence>
<keyword evidence="2" id="KW-0472">Membrane</keyword>
<dbReference type="RefSeq" id="WP_229879055.1">
    <property type="nucleotide sequence ID" value="NZ_BMSQ01000008.1"/>
</dbReference>
<keyword evidence="4" id="KW-1185">Reference proteome</keyword>